<organism evidence="2 3">
    <name type="scientific">Anaerovorax odorimutans</name>
    <dbReference type="NCBI Taxonomy" id="109327"/>
    <lineage>
        <taxon>Bacteria</taxon>
        <taxon>Bacillati</taxon>
        <taxon>Bacillota</taxon>
        <taxon>Clostridia</taxon>
        <taxon>Peptostreptococcales</taxon>
        <taxon>Anaerovoracaceae</taxon>
        <taxon>Anaerovorax</taxon>
    </lineage>
</organism>
<gene>
    <name evidence="2" type="ORF">NE619_03910</name>
</gene>
<dbReference type="RefSeq" id="WP_256131052.1">
    <property type="nucleotide sequence ID" value="NZ_JANFXK010000003.1"/>
</dbReference>
<keyword evidence="1" id="KW-0812">Transmembrane</keyword>
<evidence type="ECO:0000313" key="2">
    <source>
        <dbReference type="EMBL" id="MCQ4635863.1"/>
    </source>
</evidence>
<protein>
    <submittedName>
        <fullName evidence="2">Uncharacterized protein</fullName>
    </submittedName>
</protein>
<proteinExistence type="predicted"/>
<feature type="transmembrane region" description="Helical" evidence="1">
    <location>
        <begin position="20"/>
        <end position="41"/>
    </location>
</feature>
<comment type="caution">
    <text evidence="2">The sequence shown here is derived from an EMBL/GenBank/DDBJ whole genome shotgun (WGS) entry which is preliminary data.</text>
</comment>
<keyword evidence="1" id="KW-1133">Transmembrane helix</keyword>
<sequence>MPEGVINAIKGAATSVTADAAPIIAAAIGVGVVFWGAKVLWSKFKGMAK</sequence>
<dbReference type="EMBL" id="JANFXK010000003">
    <property type="protein sequence ID" value="MCQ4635863.1"/>
    <property type="molecule type" value="Genomic_DNA"/>
</dbReference>
<name>A0ABT1RKZ1_9FIRM</name>
<evidence type="ECO:0000313" key="3">
    <source>
        <dbReference type="Proteomes" id="UP001524502"/>
    </source>
</evidence>
<reference evidence="2 3" key="1">
    <citation type="submission" date="2022-06" db="EMBL/GenBank/DDBJ databases">
        <title>Isolation of gut microbiota from human fecal samples.</title>
        <authorList>
            <person name="Pamer E.G."/>
            <person name="Barat B."/>
            <person name="Waligurski E."/>
            <person name="Medina S."/>
            <person name="Paddock L."/>
            <person name="Mostad J."/>
        </authorList>
    </citation>
    <scope>NUCLEOTIDE SEQUENCE [LARGE SCALE GENOMIC DNA]</scope>
    <source>
        <strain evidence="2 3">SL.3.17</strain>
    </source>
</reference>
<accession>A0ABT1RKZ1</accession>
<evidence type="ECO:0000256" key="1">
    <source>
        <dbReference type="SAM" id="Phobius"/>
    </source>
</evidence>
<dbReference type="Proteomes" id="UP001524502">
    <property type="component" value="Unassembled WGS sequence"/>
</dbReference>
<keyword evidence="1" id="KW-0472">Membrane</keyword>
<keyword evidence="3" id="KW-1185">Reference proteome</keyword>